<dbReference type="InterPro" id="IPR051681">
    <property type="entry name" value="Ser/Thr_Kinases-Pseudokinases"/>
</dbReference>
<feature type="compositionally biased region" description="Polar residues" evidence="2">
    <location>
        <begin position="180"/>
        <end position="191"/>
    </location>
</feature>
<protein>
    <submittedName>
        <fullName evidence="4">TKL protein kinase</fullName>
    </submittedName>
</protein>
<proteinExistence type="predicted"/>
<sequence length="503" mass="56233">MASFPVFPTHEEPFPNDEVLIFSQINGLCAQQCCGVVWFVPDFHSCTCQLAMTSPFHKVARKISHKLDEYEAAVVDRYTAVGENLTQTRVRVKSSLNSQEKKLSETFEHCETAIVNSYTAMGEHLTQTQERLKDKLNSQERRISEKAAQLLSKPGVPKILNPLRDKLNGECLAIEAETVESQGRVDSSNESIDLKDPGKESFDDHSTVTSDSECSYTEYHPDDYIINKGRIPREKVVVQEFISRGAFGKVYKGTYNGQLVAVKTMSDVDTFVKEIKMACSMSHPNIVQFIGVAWNYREDFCCVMEYMDGGDLRGLMDKYEEENRRTGFDAAKITIALHVAHALAYLHSRDVPVIHRDLKSKNILLNEALGAKLTDFGVSRERVDRAMTADVGTSLWMAPEVMIGNAYDEKADMFSFGVVLSELSVHSMPYSHAKRPGSKEQLSPLVILHRVVTGTLSVDFSQTGPQNMVRLGLACVSMDPTKRPTASEAMRVLHAVLMQEVSN</sequence>
<dbReference type="HOGENOM" id="CLU_000288_63_45_1"/>
<dbReference type="PROSITE" id="PS50011">
    <property type="entry name" value="PROTEIN_KINASE_DOM"/>
    <property type="match status" value="1"/>
</dbReference>
<evidence type="ECO:0000256" key="1">
    <source>
        <dbReference type="SAM" id="Coils"/>
    </source>
</evidence>
<keyword evidence="4" id="KW-0808">Transferase</keyword>
<gene>
    <name evidence="4" type="ORF">F443_10767</name>
</gene>
<feature type="compositionally biased region" description="Basic and acidic residues" evidence="2">
    <location>
        <begin position="192"/>
        <end position="206"/>
    </location>
</feature>
<dbReference type="PANTHER" id="PTHR44329">
    <property type="entry name" value="SERINE/THREONINE-PROTEIN KINASE TNNI3K-RELATED"/>
    <property type="match status" value="1"/>
</dbReference>
<keyword evidence="5" id="KW-1185">Reference proteome</keyword>
<dbReference type="Pfam" id="PF00069">
    <property type="entry name" value="Pkinase"/>
    <property type="match status" value="1"/>
</dbReference>
<dbReference type="PANTHER" id="PTHR44329:SF214">
    <property type="entry name" value="PROTEIN KINASE DOMAIN-CONTAINING PROTEIN"/>
    <property type="match status" value="1"/>
</dbReference>
<dbReference type="GO" id="GO:0004674">
    <property type="term" value="F:protein serine/threonine kinase activity"/>
    <property type="evidence" value="ECO:0007669"/>
    <property type="project" value="TreeGrafter"/>
</dbReference>
<organism evidence="4 5">
    <name type="scientific">Phytophthora nicotianae P1569</name>
    <dbReference type="NCBI Taxonomy" id="1317065"/>
    <lineage>
        <taxon>Eukaryota</taxon>
        <taxon>Sar</taxon>
        <taxon>Stramenopiles</taxon>
        <taxon>Oomycota</taxon>
        <taxon>Peronosporomycetes</taxon>
        <taxon>Peronosporales</taxon>
        <taxon>Peronosporaceae</taxon>
        <taxon>Phytophthora</taxon>
    </lineage>
</organism>
<evidence type="ECO:0000256" key="2">
    <source>
        <dbReference type="SAM" id="MobiDB-lite"/>
    </source>
</evidence>
<reference evidence="4 5" key="1">
    <citation type="submission" date="2013-11" db="EMBL/GenBank/DDBJ databases">
        <title>The Genome Sequence of Phytophthora parasitica P1569.</title>
        <authorList>
            <consortium name="The Broad Institute Genomics Platform"/>
            <person name="Russ C."/>
            <person name="Tyler B."/>
            <person name="Panabieres F."/>
            <person name="Shan W."/>
            <person name="Tripathy S."/>
            <person name="Grunwald N."/>
            <person name="Machado M."/>
            <person name="Johnson C.S."/>
            <person name="Arredondo F."/>
            <person name="Hong C."/>
            <person name="Coffey M."/>
            <person name="Young S.K."/>
            <person name="Zeng Q."/>
            <person name="Gargeya S."/>
            <person name="Fitzgerald M."/>
            <person name="Abouelleil A."/>
            <person name="Alvarado L."/>
            <person name="Chapman S.B."/>
            <person name="Gainer-Dewar J."/>
            <person name="Goldberg J."/>
            <person name="Griggs A."/>
            <person name="Gujja S."/>
            <person name="Hansen M."/>
            <person name="Howarth C."/>
            <person name="Imamovic A."/>
            <person name="Ireland A."/>
            <person name="Larimer J."/>
            <person name="McCowan C."/>
            <person name="Murphy C."/>
            <person name="Pearson M."/>
            <person name="Poon T.W."/>
            <person name="Priest M."/>
            <person name="Roberts A."/>
            <person name="Saif S."/>
            <person name="Shea T."/>
            <person name="Sykes S."/>
            <person name="Wortman J."/>
            <person name="Nusbaum C."/>
            <person name="Birren B."/>
        </authorList>
    </citation>
    <scope>NUCLEOTIDE SEQUENCE [LARGE SCALE GENOMIC DNA]</scope>
    <source>
        <strain evidence="4 5">P1569</strain>
    </source>
</reference>
<dbReference type="Gene3D" id="1.10.510.10">
    <property type="entry name" value="Transferase(Phosphotransferase) domain 1"/>
    <property type="match status" value="1"/>
</dbReference>
<dbReference type="SUPFAM" id="SSF56112">
    <property type="entry name" value="Protein kinase-like (PK-like)"/>
    <property type="match status" value="1"/>
</dbReference>
<feature type="coiled-coil region" evidence="1">
    <location>
        <begin position="122"/>
        <end position="149"/>
    </location>
</feature>
<dbReference type="eggNOG" id="KOG0192">
    <property type="taxonomic scope" value="Eukaryota"/>
</dbReference>
<dbReference type="Proteomes" id="UP000018721">
    <property type="component" value="Unassembled WGS sequence"/>
</dbReference>
<keyword evidence="4" id="KW-0418">Kinase</keyword>
<dbReference type="InterPro" id="IPR008271">
    <property type="entry name" value="Ser/Thr_kinase_AS"/>
</dbReference>
<dbReference type="Gene3D" id="3.30.200.20">
    <property type="entry name" value="Phosphorylase Kinase, domain 1"/>
    <property type="match status" value="1"/>
</dbReference>
<feature type="domain" description="Protein kinase" evidence="3">
    <location>
        <begin position="236"/>
        <end position="497"/>
    </location>
</feature>
<evidence type="ECO:0000313" key="4">
    <source>
        <dbReference type="EMBL" id="ETI44534.1"/>
    </source>
</evidence>
<dbReference type="SMART" id="SM00220">
    <property type="entry name" value="S_TKc"/>
    <property type="match status" value="1"/>
</dbReference>
<dbReference type="OrthoDB" id="10261027at2759"/>
<evidence type="ECO:0000313" key="5">
    <source>
        <dbReference type="Proteomes" id="UP000018721"/>
    </source>
</evidence>
<name>V9EZ48_PHYNI</name>
<accession>V9EZ48</accession>
<keyword evidence="1" id="KW-0175">Coiled coil</keyword>
<comment type="caution">
    <text evidence="4">The sequence shown here is derived from an EMBL/GenBank/DDBJ whole genome shotgun (WGS) entry which is preliminary data.</text>
</comment>
<evidence type="ECO:0000259" key="3">
    <source>
        <dbReference type="PROSITE" id="PS50011"/>
    </source>
</evidence>
<dbReference type="GO" id="GO:0005524">
    <property type="term" value="F:ATP binding"/>
    <property type="evidence" value="ECO:0007669"/>
    <property type="project" value="InterPro"/>
</dbReference>
<dbReference type="AlphaFoldDB" id="V9EZ48"/>
<feature type="region of interest" description="Disordered" evidence="2">
    <location>
        <begin position="180"/>
        <end position="209"/>
    </location>
</feature>
<dbReference type="InterPro" id="IPR000719">
    <property type="entry name" value="Prot_kinase_dom"/>
</dbReference>
<dbReference type="InterPro" id="IPR011009">
    <property type="entry name" value="Kinase-like_dom_sf"/>
</dbReference>
<dbReference type="PROSITE" id="PS00108">
    <property type="entry name" value="PROTEIN_KINASE_ST"/>
    <property type="match status" value="1"/>
</dbReference>
<dbReference type="EMBL" id="ANIZ01001825">
    <property type="protein sequence ID" value="ETI44534.1"/>
    <property type="molecule type" value="Genomic_DNA"/>
</dbReference>